<proteinExistence type="inferred from homology"/>
<dbReference type="SUPFAM" id="SSF54506">
    <property type="entry name" value="Diaminopimelate epimerase-like"/>
    <property type="match status" value="1"/>
</dbReference>
<dbReference type="InterPro" id="IPR003719">
    <property type="entry name" value="Phenazine_PhzF-like"/>
</dbReference>
<evidence type="ECO:0000313" key="4">
    <source>
        <dbReference type="Proteomes" id="UP001203058"/>
    </source>
</evidence>
<dbReference type="EMBL" id="JAKZHW010000002">
    <property type="protein sequence ID" value="MCH8617326.1"/>
    <property type="molecule type" value="Genomic_DNA"/>
</dbReference>
<keyword evidence="4" id="KW-1185">Reference proteome</keyword>
<sequence length="261" mass="28177">MTGIPFFQVDAFAERPLTGNPAAVMPLDRWLPDDVMQAIAAENNLAETAFTVPSESEDADYDLRWFTPAVEVPLCGHATLAAGHILIHSDAVRFSTKSGILTVTRHDDLLELNLPAAKLHEVEEPELCAAVGLSNRPVWIAPPGFNDSAILEVENEAEVLAVSPDFGKLKHIQRMAIVTARGNAQDIASRVFVPYAGIDEDPVTGSAHGALVPYWAERLGRASFTALQASARRGILHCRLEADRVSLGGNCFTVVVGTFQL</sequence>
<dbReference type="PIRSF" id="PIRSF016184">
    <property type="entry name" value="PhzC_PhzF"/>
    <property type="match status" value="1"/>
</dbReference>
<comment type="similarity">
    <text evidence="1">Belongs to the PhzF family.</text>
</comment>
<protein>
    <submittedName>
        <fullName evidence="3">PhzF family phenazine biosynthesis protein</fullName>
    </submittedName>
</protein>
<comment type="caution">
    <text evidence="3">The sequence shown here is derived from an EMBL/GenBank/DDBJ whole genome shotgun (WGS) entry which is preliminary data.</text>
</comment>
<dbReference type="Gene3D" id="3.10.310.10">
    <property type="entry name" value="Diaminopimelate Epimerase, Chain A, domain 1"/>
    <property type="match status" value="2"/>
</dbReference>
<dbReference type="Proteomes" id="UP001203058">
    <property type="component" value="Unassembled WGS sequence"/>
</dbReference>
<dbReference type="RefSeq" id="WP_241448188.1">
    <property type="nucleotide sequence ID" value="NZ_JAKZHW010000002.1"/>
</dbReference>
<dbReference type="PANTHER" id="PTHR13774:SF17">
    <property type="entry name" value="PHENAZINE BIOSYNTHESIS-LIKE DOMAIN-CONTAINING PROTEIN"/>
    <property type="match status" value="1"/>
</dbReference>
<evidence type="ECO:0000313" key="3">
    <source>
        <dbReference type="EMBL" id="MCH8617326.1"/>
    </source>
</evidence>
<organism evidence="3 4">
    <name type="scientific">Sphingomonas telluris</name>
    <dbReference type="NCBI Taxonomy" id="2907998"/>
    <lineage>
        <taxon>Bacteria</taxon>
        <taxon>Pseudomonadati</taxon>
        <taxon>Pseudomonadota</taxon>
        <taxon>Alphaproteobacteria</taxon>
        <taxon>Sphingomonadales</taxon>
        <taxon>Sphingomonadaceae</taxon>
        <taxon>Sphingomonas</taxon>
    </lineage>
</organism>
<dbReference type="Pfam" id="PF02567">
    <property type="entry name" value="PhzC-PhzF"/>
    <property type="match status" value="1"/>
</dbReference>
<dbReference type="NCBIfam" id="TIGR00654">
    <property type="entry name" value="PhzF_family"/>
    <property type="match status" value="1"/>
</dbReference>
<accession>A0ABS9VQR0</accession>
<reference evidence="3 4" key="1">
    <citation type="submission" date="2022-03" db="EMBL/GenBank/DDBJ databases">
        <authorList>
            <person name="Jo J.-H."/>
            <person name="Im W.-T."/>
        </authorList>
    </citation>
    <scope>NUCLEOTIDE SEQUENCE [LARGE SCALE GENOMIC DNA]</scope>
    <source>
        <strain evidence="3 4">SM33</strain>
    </source>
</reference>
<gene>
    <name evidence="3" type="ORF">LZ016_14605</name>
</gene>
<name>A0ABS9VQR0_9SPHN</name>
<keyword evidence="2" id="KW-0413">Isomerase</keyword>
<dbReference type="PANTHER" id="PTHR13774">
    <property type="entry name" value="PHENAZINE BIOSYNTHESIS PROTEIN"/>
    <property type="match status" value="1"/>
</dbReference>
<evidence type="ECO:0000256" key="1">
    <source>
        <dbReference type="ARBA" id="ARBA00008270"/>
    </source>
</evidence>
<evidence type="ECO:0000256" key="2">
    <source>
        <dbReference type="ARBA" id="ARBA00023235"/>
    </source>
</evidence>